<dbReference type="Pfam" id="PF10294">
    <property type="entry name" value="Methyltransf_16"/>
    <property type="match status" value="1"/>
</dbReference>
<dbReference type="CDD" id="cd02440">
    <property type="entry name" value="AdoMet_MTases"/>
    <property type="match status" value="1"/>
</dbReference>
<name>A0A1V9YD64_ACHHY</name>
<evidence type="ECO:0000313" key="1">
    <source>
        <dbReference type="EMBL" id="OQR83674.1"/>
    </source>
</evidence>
<organism evidence="1 2">
    <name type="scientific">Achlya hypogyna</name>
    <name type="common">Oomycete</name>
    <name type="synonym">Protoachlya hypogyna</name>
    <dbReference type="NCBI Taxonomy" id="1202772"/>
    <lineage>
        <taxon>Eukaryota</taxon>
        <taxon>Sar</taxon>
        <taxon>Stramenopiles</taxon>
        <taxon>Oomycota</taxon>
        <taxon>Saprolegniomycetes</taxon>
        <taxon>Saprolegniales</taxon>
        <taxon>Achlyaceae</taxon>
        <taxon>Achlya</taxon>
    </lineage>
</organism>
<accession>A0A1V9YD64</accession>
<dbReference type="EMBL" id="JNBR01002127">
    <property type="protein sequence ID" value="OQR83674.1"/>
    <property type="molecule type" value="Genomic_DNA"/>
</dbReference>
<comment type="caution">
    <text evidence="1">The sequence shown here is derived from an EMBL/GenBank/DDBJ whole genome shotgun (WGS) entry which is preliminary data.</text>
</comment>
<protein>
    <submittedName>
        <fullName evidence="1">Uncharacterized protein</fullName>
    </submittedName>
</protein>
<dbReference type="PANTHER" id="PTHR14614:SF163">
    <property type="entry name" value="METHYLTRANSFERASE SMALL DOMAIN-CONTAINING PROTEIN"/>
    <property type="match status" value="1"/>
</dbReference>
<dbReference type="Gene3D" id="3.40.50.150">
    <property type="entry name" value="Vaccinia Virus protein VP39"/>
    <property type="match status" value="1"/>
</dbReference>
<dbReference type="PANTHER" id="PTHR14614">
    <property type="entry name" value="HEPATOCELLULAR CARCINOMA-ASSOCIATED ANTIGEN"/>
    <property type="match status" value="1"/>
</dbReference>
<dbReference type="InterPro" id="IPR019410">
    <property type="entry name" value="Methyltransf_16"/>
</dbReference>
<dbReference type="SUPFAM" id="SSF53335">
    <property type="entry name" value="S-adenosyl-L-methionine-dependent methyltransferases"/>
    <property type="match status" value="1"/>
</dbReference>
<gene>
    <name evidence="1" type="ORF">ACHHYP_14420</name>
</gene>
<keyword evidence="2" id="KW-1185">Reference proteome</keyword>
<sequence>MHKWLGIVHSDSEPDSSDSEHDLFDASDNAAARAKAAAYADDIASRAWGLSHRDRAGLASGALPLTAAATVHFQEELGQQRRVWDCALVLSKFLTNSAYFSSVQFSAIAIVHSGKQDFFAGKRVIELGCGIGVPGLSAALLGASEVVLTDMDVAVPWINVNIAKNGVGAVARAQALMWGPQTDATLGTFDVILCSDLIYGDEELSAALVATIRGLAHATTLVVSAYEARLAGNQGSHFLQAIAATHSVEAVPFEALDPTYRSRNLHVQLLRPRPVT</sequence>
<dbReference type="OrthoDB" id="413520at2759"/>
<evidence type="ECO:0000313" key="2">
    <source>
        <dbReference type="Proteomes" id="UP000243579"/>
    </source>
</evidence>
<dbReference type="Proteomes" id="UP000243579">
    <property type="component" value="Unassembled WGS sequence"/>
</dbReference>
<dbReference type="STRING" id="1202772.A0A1V9YD64"/>
<dbReference type="InterPro" id="IPR029063">
    <property type="entry name" value="SAM-dependent_MTases_sf"/>
</dbReference>
<reference evidence="1 2" key="1">
    <citation type="journal article" date="2014" name="Genome Biol. Evol.">
        <title>The secreted proteins of Achlya hypogyna and Thraustotheca clavata identify the ancestral oomycete secretome and reveal gene acquisitions by horizontal gene transfer.</title>
        <authorList>
            <person name="Misner I."/>
            <person name="Blouin N."/>
            <person name="Leonard G."/>
            <person name="Richards T.A."/>
            <person name="Lane C.E."/>
        </authorList>
    </citation>
    <scope>NUCLEOTIDE SEQUENCE [LARGE SCALE GENOMIC DNA]</scope>
    <source>
        <strain evidence="1 2">ATCC 48635</strain>
    </source>
</reference>
<dbReference type="AlphaFoldDB" id="A0A1V9YD64"/>
<proteinExistence type="predicted"/>